<feature type="domain" description="FAD-binding" evidence="10">
    <location>
        <begin position="5"/>
        <end position="351"/>
    </location>
</feature>
<evidence type="ECO:0000259" key="10">
    <source>
        <dbReference type="Pfam" id="PF01494"/>
    </source>
</evidence>
<keyword evidence="6 9" id="KW-0560">Oxidoreductase</keyword>
<dbReference type="PANTHER" id="PTHR46028:SF2">
    <property type="entry name" value="KYNURENINE 3-MONOOXYGENASE"/>
    <property type="match status" value="1"/>
</dbReference>
<dbReference type="Pfam" id="PF01494">
    <property type="entry name" value="FAD_binding_3"/>
    <property type="match status" value="1"/>
</dbReference>
<dbReference type="Proteomes" id="UP000255024">
    <property type="component" value="Unassembled WGS sequence"/>
</dbReference>
<evidence type="ECO:0000256" key="8">
    <source>
        <dbReference type="ARBA" id="ARBA00047818"/>
    </source>
</evidence>
<dbReference type="GO" id="GO:0004502">
    <property type="term" value="F:kynurenine 3-monooxygenase activity"/>
    <property type="evidence" value="ECO:0007669"/>
    <property type="project" value="UniProtKB-UniRule"/>
</dbReference>
<comment type="similarity">
    <text evidence="9">Belongs to the aromatic-ring hydroxylase family. KMO subfamily.</text>
</comment>
<dbReference type="PANTHER" id="PTHR46028">
    <property type="entry name" value="KYNURENINE 3-MONOOXYGENASE"/>
    <property type="match status" value="1"/>
</dbReference>
<dbReference type="InterPro" id="IPR002938">
    <property type="entry name" value="FAD-bd"/>
</dbReference>
<dbReference type="GO" id="GO:0043420">
    <property type="term" value="P:anthranilate metabolic process"/>
    <property type="evidence" value="ECO:0007669"/>
    <property type="project" value="UniProtKB-UniRule"/>
</dbReference>
<dbReference type="Gene3D" id="3.50.50.60">
    <property type="entry name" value="FAD/NAD(P)-binding domain"/>
    <property type="match status" value="1"/>
</dbReference>
<evidence type="ECO:0000256" key="7">
    <source>
        <dbReference type="ARBA" id="ARBA00023033"/>
    </source>
</evidence>
<keyword evidence="12" id="KW-1185">Reference proteome</keyword>
<dbReference type="GO" id="GO:0071949">
    <property type="term" value="F:FAD binding"/>
    <property type="evidence" value="ECO:0007669"/>
    <property type="project" value="InterPro"/>
</dbReference>
<evidence type="ECO:0000256" key="4">
    <source>
        <dbReference type="ARBA" id="ARBA00022827"/>
    </source>
</evidence>
<name>A0A378U3V3_MYROD</name>
<dbReference type="InterPro" id="IPR036188">
    <property type="entry name" value="FAD/NAD-bd_sf"/>
</dbReference>
<evidence type="ECO:0000256" key="1">
    <source>
        <dbReference type="ARBA" id="ARBA00001974"/>
    </source>
</evidence>
<keyword evidence="5 9" id="KW-0521">NADP</keyword>
<dbReference type="RefSeq" id="WP_115092532.1">
    <property type="nucleotide sequence ID" value="NZ_CP068107.1"/>
</dbReference>
<keyword evidence="4 9" id="KW-0274">FAD</keyword>
<evidence type="ECO:0000313" key="11">
    <source>
        <dbReference type="EMBL" id="STZ69928.1"/>
    </source>
</evidence>
<evidence type="ECO:0000256" key="5">
    <source>
        <dbReference type="ARBA" id="ARBA00022857"/>
    </source>
</evidence>
<comment type="pathway">
    <text evidence="9">Cofactor biosynthesis; NAD(+) biosynthesis; quinolinate from L-kynurenine: step 1/3.</text>
</comment>
<comment type="catalytic activity">
    <reaction evidence="8 9">
        <text>L-kynurenine + NADPH + O2 + H(+) = 3-hydroxy-L-kynurenine + NADP(+) + H2O</text>
        <dbReference type="Rhea" id="RHEA:20545"/>
        <dbReference type="ChEBI" id="CHEBI:15377"/>
        <dbReference type="ChEBI" id="CHEBI:15378"/>
        <dbReference type="ChEBI" id="CHEBI:15379"/>
        <dbReference type="ChEBI" id="CHEBI:57783"/>
        <dbReference type="ChEBI" id="CHEBI:57959"/>
        <dbReference type="ChEBI" id="CHEBI:58125"/>
        <dbReference type="ChEBI" id="CHEBI:58349"/>
        <dbReference type="EC" id="1.14.13.9"/>
    </reaction>
</comment>
<keyword evidence="7 9" id="KW-0503">Monooxygenase</keyword>
<keyword evidence="2 9" id="KW-0285">Flavoprotein</keyword>
<dbReference type="GO" id="GO:0019805">
    <property type="term" value="P:quinolinate biosynthetic process"/>
    <property type="evidence" value="ECO:0007669"/>
    <property type="project" value="UniProtKB-UniRule"/>
</dbReference>
<reference evidence="11 12" key="1">
    <citation type="submission" date="2018-06" db="EMBL/GenBank/DDBJ databases">
        <authorList>
            <consortium name="Pathogen Informatics"/>
            <person name="Doyle S."/>
        </authorList>
    </citation>
    <scope>NUCLEOTIDE SEQUENCE [LARGE SCALE GENOMIC DNA]</scope>
    <source>
        <strain evidence="11 12">NCTC11179</strain>
    </source>
</reference>
<keyword evidence="3 9" id="KW-0662">Pyridine nucleotide biosynthesis</keyword>
<comment type="function">
    <text evidence="9">Catalyzes the hydroxylation of L-kynurenine (L-Kyn) to form 3-hydroxy-L-kynurenine (L-3OHKyn). Required for synthesis of quinolinic acid.</text>
</comment>
<gene>
    <name evidence="9 11" type="primary">kmo</name>
    <name evidence="11" type="ORF">NCTC11179_03453</name>
</gene>
<dbReference type="FunFam" id="3.50.50.60:FF:000185">
    <property type="entry name" value="Kynurenine 3-monooxygenase"/>
    <property type="match status" value="1"/>
</dbReference>
<evidence type="ECO:0000256" key="6">
    <source>
        <dbReference type="ARBA" id="ARBA00023002"/>
    </source>
</evidence>
<dbReference type="UniPathway" id="UPA00253">
    <property type="reaction ID" value="UER00328"/>
</dbReference>
<comment type="cofactor">
    <cofactor evidence="1 9">
        <name>FAD</name>
        <dbReference type="ChEBI" id="CHEBI:57692"/>
    </cofactor>
</comment>
<evidence type="ECO:0000256" key="3">
    <source>
        <dbReference type="ARBA" id="ARBA00022642"/>
    </source>
</evidence>
<dbReference type="HAMAP" id="MF_01971">
    <property type="entry name" value="Kynurenine_monooxygenase"/>
    <property type="match status" value="1"/>
</dbReference>
<dbReference type="GO" id="GO:0009435">
    <property type="term" value="P:NAD+ biosynthetic process"/>
    <property type="evidence" value="ECO:0007669"/>
    <property type="project" value="UniProtKB-UniPathway"/>
</dbReference>
<dbReference type="SUPFAM" id="SSF51905">
    <property type="entry name" value="FAD/NAD(P)-binding domain"/>
    <property type="match status" value="1"/>
</dbReference>
<organism evidence="11 12">
    <name type="scientific">Myroides odoratus</name>
    <name type="common">Flavobacterium odoratum</name>
    <dbReference type="NCBI Taxonomy" id="256"/>
    <lineage>
        <taxon>Bacteria</taxon>
        <taxon>Pseudomonadati</taxon>
        <taxon>Bacteroidota</taxon>
        <taxon>Flavobacteriia</taxon>
        <taxon>Flavobacteriales</taxon>
        <taxon>Flavobacteriaceae</taxon>
        <taxon>Myroides</taxon>
    </lineage>
</organism>
<dbReference type="GO" id="GO:0070189">
    <property type="term" value="P:kynurenine metabolic process"/>
    <property type="evidence" value="ECO:0007669"/>
    <property type="project" value="TreeGrafter"/>
</dbReference>
<proteinExistence type="inferred from homology"/>
<protein>
    <recommendedName>
        <fullName evidence="9">Kynurenine 3-monooxygenase</fullName>
        <ecNumber evidence="9">1.14.13.9</ecNumber>
    </recommendedName>
    <alternativeName>
        <fullName evidence="9">Kynurenine 3-hydroxylase</fullName>
    </alternativeName>
</protein>
<evidence type="ECO:0000313" key="12">
    <source>
        <dbReference type="Proteomes" id="UP000255024"/>
    </source>
</evidence>
<dbReference type="PRINTS" id="PR00420">
    <property type="entry name" value="RNGMNOXGNASE"/>
</dbReference>
<dbReference type="EMBL" id="UGQL01000002">
    <property type="protein sequence ID" value="STZ69928.1"/>
    <property type="molecule type" value="Genomic_DNA"/>
</dbReference>
<dbReference type="InterPro" id="IPR027545">
    <property type="entry name" value="Kynurenine_monooxygenase"/>
</dbReference>
<evidence type="ECO:0000256" key="2">
    <source>
        <dbReference type="ARBA" id="ARBA00022630"/>
    </source>
</evidence>
<accession>A0A378U3V3</accession>
<evidence type="ECO:0000256" key="9">
    <source>
        <dbReference type="HAMAP-Rule" id="MF_01971"/>
    </source>
</evidence>
<dbReference type="AlphaFoldDB" id="A0A378U3V3"/>
<dbReference type="GO" id="GO:0006569">
    <property type="term" value="P:L-tryptophan catabolic process"/>
    <property type="evidence" value="ECO:0007669"/>
    <property type="project" value="UniProtKB-UniRule"/>
</dbReference>
<dbReference type="EC" id="1.14.13.9" evidence="9"/>
<sequence length="448" mass="51267">MGKSIAIVGSGLVGTVLAIALKQEGHQVFVYEKGDDIRTIDFSGRSINLALSERGWKMLKRVGLEEKVRQFGIPMHQRAIHHVNREEHQPYGIHGEAIWAVSRGGLNKKLVEWAEEVGVQFVFNTPIWSVDTKRGVLYTSESEYQEWKEIQHDVVFGADGAYSKVRSCLQRRSRFEYQQSYLPIGYKELVIPAKAAGVFAMDEYSFHIWPRKDFMLIALPNMDGSFTCTLFMPYQGEVSFEAIKTQEQVIAFFQTYFPDALQLMPDLVELYTANPVNSLVTTTCFPWVYKDKVALIGDAAHAVVPFYGQGLNAGLEDVDVLLDCLQQNPENWMEALDQYQYSRKVNADAIAELSYRNFREMSELTANPLFLLRKKIESKFAKKYPDLWLPLYDRVTFSKGSYQEALAIGDEQAAIMDVIMETEQIEIIWDSPEIEEKLKQLINENRGF</sequence>